<keyword evidence="4 8" id="KW-0627">Porphyrin biosynthesis</keyword>
<keyword evidence="8" id="KW-0963">Cytoplasm</keyword>
<comment type="function">
    <text evidence="5 8">Required for both de novo synthesis of the corrin ring for the assimilation of exogenous corrinoids. Participates in the adenosylation of a variety of incomplete and complete corrinoids.</text>
</comment>
<evidence type="ECO:0000313" key="10">
    <source>
        <dbReference type="Proteomes" id="UP000197065"/>
    </source>
</evidence>
<dbReference type="Proteomes" id="UP000197065">
    <property type="component" value="Unassembled WGS sequence"/>
</dbReference>
<proteinExistence type="inferred from homology"/>
<dbReference type="InterPro" id="IPR027417">
    <property type="entry name" value="P-loop_NTPase"/>
</dbReference>
<evidence type="ECO:0000256" key="7">
    <source>
        <dbReference type="ARBA" id="ARBA00048692"/>
    </source>
</evidence>
<dbReference type="InterPro" id="IPR003724">
    <property type="entry name" value="CblAdoTrfase_CobA"/>
</dbReference>
<dbReference type="GO" id="GO:0008817">
    <property type="term" value="F:corrinoid adenosyltransferase activity"/>
    <property type="evidence" value="ECO:0007669"/>
    <property type="project" value="UniProtKB-UniRule"/>
</dbReference>
<accession>A0A212QXL3</accession>
<comment type="similarity">
    <text evidence="2 8">Belongs to the Cob(I)alamin adenosyltransferase family.</text>
</comment>
<keyword evidence="8 9" id="KW-0808">Transferase</keyword>
<dbReference type="AlphaFoldDB" id="A0A212QXL3"/>
<keyword evidence="8" id="KW-0067">ATP-binding</keyword>
<dbReference type="OrthoDB" id="9810309at2"/>
<comment type="catalytic activity">
    <reaction evidence="6 8">
        <text>2 cob(II)yrinate a,c diamide + reduced [electron-transfer flavoprotein] + 2 ATP = 2 adenosylcob(III)yrinate a,c-diamide + 2 triphosphate + oxidized [electron-transfer flavoprotein] + 3 H(+)</text>
        <dbReference type="Rhea" id="RHEA:11528"/>
        <dbReference type="Rhea" id="RHEA-COMP:10685"/>
        <dbReference type="Rhea" id="RHEA-COMP:10686"/>
        <dbReference type="ChEBI" id="CHEBI:15378"/>
        <dbReference type="ChEBI" id="CHEBI:18036"/>
        <dbReference type="ChEBI" id="CHEBI:30616"/>
        <dbReference type="ChEBI" id="CHEBI:57692"/>
        <dbReference type="ChEBI" id="CHEBI:58307"/>
        <dbReference type="ChEBI" id="CHEBI:58503"/>
        <dbReference type="ChEBI" id="CHEBI:58537"/>
        <dbReference type="EC" id="2.5.1.17"/>
    </reaction>
</comment>
<dbReference type="NCBIfam" id="TIGR00708">
    <property type="entry name" value="cobA"/>
    <property type="match status" value="1"/>
</dbReference>
<keyword evidence="8" id="KW-0547">Nucleotide-binding</keyword>
<organism evidence="9 10">
    <name type="scientific">Arboricoccus pini</name>
    <dbReference type="NCBI Taxonomy" id="1963835"/>
    <lineage>
        <taxon>Bacteria</taxon>
        <taxon>Pseudomonadati</taxon>
        <taxon>Pseudomonadota</taxon>
        <taxon>Alphaproteobacteria</taxon>
        <taxon>Geminicoccales</taxon>
        <taxon>Geminicoccaceae</taxon>
        <taxon>Arboricoccus</taxon>
    </lineage>
</organism>
<evidence type="ECO:0000256" key="5">
    <source>
        <dbReference type="ARBA" id="ARBA00024929"/>
    </source>
</evidence>
<gene>
    <name evidence="9" type="ORF">SAMN07250955_10487</name>
</gene>
<dbReference type="PANTHER" id="PTHR46638">
    <property type="entry name" value="CORRINOID ADENOSYLTRANSFERASE"/>
    <property type="match status" value="1"/>
</dbReference>
<sequence length="202" mass="22130">MTLEEADDLHRQKKAKIAAAKEKLYADKVIEKGLLIVHTGTGKGKSTAAWGMAMRCLGHGLKLGVVQFGKGSRDSGERALFTRFPDLVRLVAVGEGFTWETQDKAADIAAAKEAFAAACAMLQDPSFHMVILDELNITLRYEYLPLDEVLAALRSRHPACHAVVTGRNARPELIEMADLATEMTLLKHPFRDGVKAQIGVEF</sequence>
<dbReference type="PIRSF" id="PIRSF015617">
    <property type="entry name" value="Adensltrnsf_CobA"/>
    <property type="match status" value="1"/>
</dbReference>
<evidence type="ECO:0000256" key="4">
    <source>
        <dbReference type="ARBA" id="ARBA00023244"/>
    </source>
</evidence>
<reference evidence="9 10" key="1">
    <citation type="submission" date="2017-06" db="EMBL/GenBank/DDBJ databases">
        <authorList>
            <person name="Kim H.J."/>
            <person name="Triplett B.A."/>
        </authorList>
    </citation>
    <scope>NUCLEOTIDE SEQUENCE [LARGE SCALE GENOMIC DNA]</scope>
    <source>
        <strain evidence="9 10">B29T1</strain>
    </source>
</reference>
<dbReference type="EC" id="2.5.1.17" evidence="3 8"/>
<dbReference type="GO" id="GO:0005524">
    <property type="term" value="F:ATP binding"/>
    <property type="evidence" value="ECO:0007669"/>
    <property type="project" value="UniProtKB-UniRule"/>
</dbReference>
<evidence type="ECO:0000313" key="9">
    <source>
        <dbReference type="EMBL" id="SNB64460.1"/>
    </source>
</evidence>
<dbReference type="GO" id="GO:0006779">
    <property type="term" value="P:porphyrin-containing compound biosynthetic process"/>
    <property type="evidence" value="ECO:0007669"/>
    <property type="project" value="UniProtKB-UniRule"/>
</dbReference>
<comment type="subcellular location">
    <subcellularLocation>
        <location evidence="8">Cytoplasm</location>
    </subcellularLocation>
</comment>
<evidence type="ECO:0000256" key="8">
    <source>
        <dbReference type="PIRNR" id="PIRNR015617"/>
    </source>
</evidence>
<keyword evidence="10" id="KW-1185">Reference proteome</keyword>
<dbReference type="SUPFAM" id="SSF52540">
    <property type="entry name" value="P-loop containing nucleoside triphosphate hydrolases"/>
    <property type="match status" value="1"/>
</dbReference>
<dbReference type="EMBL" id="FYEH01000004">
    <property type="protein sequence ID" value="SNB64460.1"/>
    <property type="molecule type" value="Genomic_DNA"/>
</dbReference>
<comment type="catalytic activity">
    <reaction evidence="7 8">
        <text>2 cob(II)alamin + reduced [electron-transfer flavoprotein] + 2 ATP = 2 adenosylcob(III)alamin + 2 triphosphate + oxidized [electron-transfer flavoprotein] + 3 H(+)</text>
        <dbReference type="Rhea" id="RHEA:28671"/>
        <dbReference type="Rhea" id="RHEA-COMP:10685"/>
        <dbReference type="Rhea" id="RHEA-COMP:10686"/>
        <dbReference type="ChEBI" id="CHEBI:15378"/>
        <dbReference type="ChEBI" id="CHEBI:16304"/>
        <dbReference type="ChEBI" id="CHEBI:18036"/>
        <dbReference type="ChEBI" id="CHEBI:18408"/>
        <dbReference type="ChEBI" id="CHEBI:30616"/>
        <dbReference type="ChEBI" id="CHEBI:57692"/>
        <dbReference type="ChEBI" id="CHEBI:58307"/>
        <dbReference type="EC" id="2.5.1.17"/>
    </reaction>
</comment>
<dbReference type="GO" id="GO:0009236">
    <property type="term" value="P:cobalamin biosynthetic process"/>
    <property type="evidence" value="ECO:0007669"/>
    <property type="project" value="UniProtKB-UniRule"/>
</dbReference>
<comment type="pathway">
    <text evidence="1 8">Cofactor biosynthesis; adenosylcobalamin biosynthesis; adenosylcobalamin from cob(II)yrinate a,c-diamide: step 2/7.</text>
</comment>
<dbReference type="NCBIfam" id="NF004637">
    <property type="entry name" value="PRK05986.1"/>
    <property type="match status" value="1"/>
</dbReference>
<evidence type="ECO:0000256" key="6">
    <source>
        <dbReference type="ARBA" id="ARBA00048555"/>
    </source>
</evidence>
<evidence type="ECO:0000256" key="2">
    <source>
        <dbReference type="ARBA" id="ARBA00007487"/>
    </source>
</evidence>
<keyword evidence="8" id="KW-0169">Cobalamin biosynthesis</keyword>
<dbReference type="Pfam" id="PF02572">
    <property type="entry name" value="CobA_CobO_BtuR"/>
    <property type="match status" value="1"/>
</dbReference>
<protein>
    <recommendedName>
        <fullName evidence="3 8">Corrinoid adenosyltransferase</fullName>
        <ecNumber evidence="3 8">2.5.1.17</ecNumber>
    </recommendedName>
    <alternativeName>
        <fullName evidence="8">Cob(II)alamin adenosyltransferase</fullName>
    </alternativeName>
    <alternativeName>
        <fullName evidence="8">Cob(II)yrinic acid a,c-diamide adenosyltransferase</fullName>
    </alternativeName>
</protein>
<dbReference type="UniPathway" id="UPA00148">
    <property type="reaction ID" value="UER00233"/>
</dbReference>
<name>A0A212QXL3_9PROT</name>
<dbReference type="PANTHER" id="PTHR46638:SF1">
    <property type="entry name" value="CORRINOID ADENOSYLTRANSFERASE"/>
    <property type="match status" value="1"/>
</dbReference>
<dbReference type="Gene3D" id="3.40.50.300">
    <property type="entry name" value="P-loop containing nucleotide triphosphate hydrolases"/>
    <property type="match status" value="1"/>
</dbReference>
<dbReference type="CDD" id="cd00561">
    <property type="entry name" value="CobA_ACA"/>
    <property type="match status" value="1"/>
</dbReference>
<evidence type="ECO:0000256" key="1">
    <source>
        <dbReference type="ARBA" id="ARBA00005121"/>
    </source>
</evidence>
<evidence type="ECO:0000256" key="3">
    <source>
        <dbReference type="ARBA" id="ARBA00012454"/>
    </source>
</evidence>
<dbReference type="GO" id="GO:0005737">
    <property type="term" value="C:cytoplasm"/>
    <property type="evidence" value="ECO:0007669"/>
    <property type="project" value="UniProtKB-SubCell"/>
</dbReference>